<dbReference type="PANTHER" id="PTHR43725">
    <property type="entry name" value="UDP-GLUCOSE 4-EPIMERASE"/>
    <property type="match status" value="1"/>
</dbReference>
<dbReference type="InterPro" id="IPR036291">
    <property type="entry name" value="NAD(P)-bd_dom_sf"/>
</dbReference>
<dbReference type="SUPFAM" id="SSF51197">
    <property type="entry name" value="Clavaminate synthase-like"/>
    <property type="match status" value="1"/>
</dbReference>
<feature type="region of interest" description="Disordered" evidence="1">
    <location>
        <begin position="611"/>
        <end position="639"/>
    </location>
</feature>
<reference evidence="3" key="1">
    <citation type="submission" date="2023-10" db="EMBL/GenBank/DDBJ databases">
        <authorList>
            <person name="Chen Y."/>
            <person name="Shah S."/>
            <person name="Dougan E. K."/>
            <person name="Thang M."/>
            <person name="Chan C."/>
        </authorList>
    </citation>
    <scope>NUCLEOTIDE SEQUENCE [LARGE SCALE GENOMIC DNA]</scope>
</reference>
<evidence type="ECO:0000256" key="1">
    <source>
        <dbReference type="SAM" id="MobiDB-lite"/>
    </source>
</evidence>
<evidence type="ECO:0000313" key="3">
    <source>
        <dbReference type="EMBL" id="CAK0817725.1"/>
    </source>
</evidence>
<gene>
    <name evidence="3" type="ORF">PCOR1329_LOCUS20233</name>
    <name evidence="4" type="ORF">PCOR1329_LOCUS31200</name>
</gene>
<evidence type="ECO:0000313" key="5">
    <source>
        <dbReference type="Proteomes" id="UP001189429"/>
    </source>
</evidence>
<dbReference type="Proteomes" id="UP001189429">
    <property type="component" value="Unassembled WGS sequence"/>
</dbReference>
<dbReference type="PANTHER" id="PTHR43725:SF32">
    <property type="entry name" value="NAD-DEPENDENT EPIMERASE_DEHYDRATASE DOMAIN-CONTAINING PROTEIN"/>
    <property type="match status" value="1"/>
</dbReference>
<name>A0ABN9RFB0_9DINO</name>
<dbReference type="Gene3D" id="3.40.50.720">
    <property type="entry name" value="NAD(P)-binding Rossmann-like Domain"/>
    <property type="match status" value="1"/>
</dbReference>
<dbReference type="EMBL" id="CAUYUJ010012225">
    <property type="protein sequence ID" value="CAK0833513.1"/>
    <property type="molecule type" value="Genomic_DNA"/>
</dbReference>
<feature type="compositionally biased region" description="Basic residues" evidence="1">
    <location>
        <begin position="611"/>
        <end position="631"/>
    </location>
</feature>
<feature type="domain" description="NAD-dependent epimerase/dehydratase" evidence="2">
    <location>
        <begin position="3"/>
        <end position="264"/>
    </location>
</feature>
<evidence type="ECO:0000313" key="4">
    <source>
        <dbReference type="EMBL" id="CAK0833513.1"/>
    </source>
</evidence>
<dbReference type="InterPro" id="IPR001509">
    <property type="entry name" value="Epimerase_deHydtase"/>
</dbReference>
<proteinExistence type="predicted"/>
<protein>
    <recommendedName>
        <fullName evidence="2">NAD-dependent epimerase/dehydratase domain-containing protein</fullName>
    </recommendedName>
</protein>
<evidence type="ECO:0000259" key="2">
    <source>
        <dbReference type="Pfam" id="PF01370"/>
    </source>
</evidence>
<dbReference type="EMBL" id="CAUYUJ010006540">
    <property type="protein sequence ID" value="CAK0817725.1"/>
    <property type="molecule type" value="Genomic_DNA"/>
</dbReference>
<comment type="caution">
    <text evidence="3">The sequence shown here is derived from an EMBL/GenBank/DDBJ whole genome shotgun (WGS) entry which is preliminary data.</text>
</comment>
<dbReference type="Pfam" id="PF01370">
    <property type="entry name" value="Epimerase"/>
    <property type="match status" value="1"/>
</dbReference>
<dbReference type="Gene3D" id="2.60.120.650">
    <property type="entry name" value="Cupin"/>
    <property type="match status" value="1"/>
</dbReference>
<accession>A0ABN9RFB0</accession>
<keyword evidence="5" id="KW-1185">Reference proteome</keyword>
<organism evidence="3 5">
    <name type="scientific">Prorocentrum cordatum</name>
    <dbReference type="NCBI Taxonomy" id="2364126"/>
    <lineage>
        <taxon>Eukaryota</taxon>
        <taxon>Sar</taxon>
        <taxon>Alveolata</taxon>
        <taxon>Dinophyceae</taxon>
        <taxon>Prorocentrales</taxon>
        <taxon>Prorocentraceae</taxon>
        <taxon>Prorocentrum</taxon>
    </lineage>
</organism>
<dbReference type="SUPFAM" id="SSF51735">
    <property type="entry name" value="NAD(P)-binding Rossmann-fold domains"/>
    <property type="match status" value="1"/>
</dbReference>
<sequence length="729" mass="79130">MRVFVFGGTQFMGRLTVKALLDVGHQVVLFNRGRTANPFEGLQGLVVVRCDRMGDREGFRDAVRSQGSCDAVVDFIGFQEVYMRDALDALTLPTPPGKDSALGKRFATKHYVFVSSDCVYWAQRVPCVEAEVRLAEQDAEDFPPDEFERHRAYAESTALGEYQLRYGGNKLSCERVLEDAWREDGLPYTVLRLPDAYGPYDNLGGFWDIAKAVEMERPIPSGLGPGRIRRLDGEASVVGRPHRFSWVFAPDARDAILATLAKGSMVHGATLHIAHEEAASLRETAELIAEAMGKPPAAVRFDDQREASVPSTDFGSLDVARALRLLRPWRPTPMRTAVSRAVQWFSSGLENRRYHQHVHREAQAYDEASSRLVSCQAKELPSCWAGSPEVAARVRDGPVVLVDAVPEFTNLAVLGFMQRLMDQAGDVKVCCELRRSSEAVPEQQTWPLRHLAGQLLAQSEHSASYWLESSEVLAQTDLLAELRGPLHGLRADGPGRPAERRLCLGGVGARSPLRRAAPGGAGGLWDCALLGRRKWRLFPPETPPALLCCVGGEPAVSSPVDTFARGPDDVAVTAGRAPAGFGPRVCWECEQTIHGPCGRGARRLVVPDVRRRPHPVGPRRLRGGAGRHRGARACGPAAAGRGVRAGGLSPLRAAAAAARAPRPRLWLWGPAARPPAVGVAAAPEAAGGGGKCHFALDAYCRASRWRRLKSGARAGPDSQSYRLARLGSS</sequence>